<dbReference type="EMBL" id="BFAA01004979">
    <property type="protein sequence ID" value="GCB60559.1"/>
    <property type="molecule type" value="Genomic_DNA"/>
</dbReference>
<keyword evidence="2" id="KW-1185">Reference proteome</keyword>
<reference evidence="1 2" key="1">
    <citation type="journal article" date="2018" name="Nat. Ecol. Evol.">
        <title>Shark genomes provide insights into elasmobranch evolution and the origin of vertebrates.</title>
        <authorList>
            <person name="Hara Y"/>
            <person name="Yamaguchi K"/>
            <person name="Onimaru K"/>
            <person name="Kadota M"/>
            <person name="Koyanagi M"/>
            <person name="Keeley SD"/>
            <person name="Tatsumi K"/>
            <person name="Tanaka K"/>
            <person name="Motone F"/>
            <person name="Kageyama Y"/>
            <person name="Nozu R"/>
            <person name="Adachi N"/>
            <person name="Nishimura O"/>
            <person name="Nakagawa R"/>
            <person name="Tanegashima C"/>
            <person name="Kiyatake I"/>
            <person name="Matsumoto R"/>
            <person name="Murakumo K"/>
            <person name="Nishida K"/>
            <person name="Terakita A"/>
            <person name="Kuratani S"/>
            <person name="Sato K"/>
            <person name="Hyodo S Kuraku.S."/>
        </authorList>
    </citation>
    <scope>NUCLEOTIDE SEQUENCE [LARGE SCALE GENOMIC DNA]</scope>
</reference>
<protein>
    <submittedName>
        <fullName evidence="1">Uncharacterized protein</fullName>
    </submittedName>
</protein>
<name>A0A401NI63_SCYTO</name>
<gene>
    <name evidence="1" type="ORF">scyTo_0011154</name>
</gene>
<organism evidence="1 2">
    <name type="scientific">Scyliorhinus torazame</name>
    <name type="common">Cloudy catshark</name>
    <name type="synonym">Catulus torazame</name>
    <dbReference type="NCBI Taxonomy" id="75743"/>
    <lineage>
        <taxon>Eukaryota</taxon>
        <taxon>Metazoa</taxon>
        <taxon>Chordata</taxon>
        <taxon>Craniata</taxon>
        <taxon>Vertebrata</taxon>
        <taxon>Chondrichthyes</taxon>
        <taxon>Elasmobranchii</taxon>
        <taxon>Galeomorphii</taxon>
        <taxon>Galeoidea</taxon>
        <taxon>Carcharhiniformes</taxon>
        <taxon>Scyliorhinidae</taxon>
        <taxon>Scyliorhinus</taxon>
    </lineage>
</organism>
<sequence>MYCSCLPVRPLASAERNALQDNKKNIPVSSIGNSQSLVNFDIKAVKMPYTDPMANEPAKIHAKFPTDLKKAVASNMSVLSCGL</sequence>
<proteinExistence type="predicted"/>
<evidence type="ECO:0000313" key="2">
    <source>
        <dbReference type="Proteomes" id="UP000288216"/>
    </source>
</evidence>
<dbReference type="Proteomes" id="UP000288216">
    <property type="component" value="Unassembled WGS sequence"/>
</dbReference>
<dbReference type="AlphaFoldDB" id="A0A401NI63"/>
<evidence type="ECO:0000313" key="1">
    <source>
        <dbReference type="EMBL" id="GCB60559.1"/>
    </source>
</evidence>
<accession>A0A401NI63</accession>
<comment type="caution">
    <text evidence="1">The sequence shown here is derived from an EMBL/GenBank/DDBJ whole genome shotgun (WGS) entry which is preliminary data.</text>
</comment>